<accession>A0AAV5VRR6</accession>
<dbReference type="AlphaFoldDB" id="A0AAV5VRR6"/>
<dbReference type="Proteomes" id="UP001432322">
    <property type="component" value="Unassembled WGS sequence"/>
</dbReference>
<comment type="caution">
    <text evidence="2">The sequence shown here is derived from an EMBL/GenBank/DDBJ whole genome shotgun (WGS) entry which is preliminary data.</text>
</comment>
<reference evidence="2" key="1">
    <citation type="submission" date="2023-10" db="EMBL/GenBank/DDBJ databases">
        <title>Genome assembly of Pristionchus species.</title>
        <authorList>
            <person name="Yoshida K."/>
            <person name="Sommer R.J."/>
        </authorList>
    </citation>
    <scope>NUCLEOTIDE SEQUENCE</scope>
    <source>
        <strain evidence="2">RS5133</strain>
    </source>
</reference>
<organism evidence="2 3">
    <name type="scientific">Pristionchus fissidentatus</name>
    <dbReference type="NCBI Taxonomy" id="1538716"/>
    <lineage>
        <taxon>Eukaryota</taxon>
        <taxon>Metazoa</taxon>
        <taxon>Ecdysozoa</taxon>
        <taxon>Nematoda</taxon>
        <taxon>Chromadorea</taxon>
        <taxon>Rhabditida</taxon>
        <taxon>Rhabditina</taxon>
        <taxon>Diplogasteromorpha</taxon>
        <taxon>Diplogasteroidea</taxon>
        <taxon>Neodiplogasteridae</taxon>
        <taxon>Pristionchus</taxon>
    </lineage>
</organism>
<keyword evidence="1" id="KW-0812">Transmembrane</keyword>
<evidence type="ECO:0000313" key="3">
    <source>
        <dbReference type="Proteomes" id="UP001432322"/>
    </source>
</evidence>
<feature type="transmembrane region" description="Helical" evidence="1">
    <location>
        <begin position="26"/>
        <end position="49"/>
    </location>
</feature>
<feature type="non-terminal residue" evidence="2">
    <location>
        <position position="87"/>
    </location>
</feature>
<protein>
    <recommendedName>
        <fullName evidence="4">G protein-coupled receptor</fullName>
    </recommendedName>
</protein>
<proteinExistence type="predicted"/>
<keyword evidence="1" id="KW-0472">Membrane</keyword>
<feature type="non-terminal residue" evidence="2">
    <location>
        <position position="1"/>
    </location>
</feature>
<feature type="transmembrane region" description="Helical" evidence="1">
    <location>
        <begin position="61"/>
        <end position="82"/>
    </location>
</feature>
<evidence type="ECO:0000256" key="1">
    <source>
        <dbReference type="SAM" id="Phobius"/>
    </source>
</evidence>
<keyword evidence="3" id="KW-1185">Reference proteome</keyword>
<evidence type="ECO:0000313" key="2">
    <source>
        <dbReference type="EMBL" id="GMT22291.1"/>
    </source>
</evidence>
<name>A0AAV5VRR6_9BILA</name>
<dbReference type="InterPro" id="IPR019422">
    <property type="entry name" value="7TM_GPCR_serpentine_rcpt_Srh"/>
</dbReference>
<evidence type="ECO:0008006" key="4">
    <source>
        <dbReference type="Google" id="ProtNLM"/>
    </source>
</evidence>
<dbReference type="Pfam" id="PF10318">
    <property type="entry name" value="7TM_GPCR_Srh"/>
    <property type="match status" value="1"/>
</dbReference>
<dbReference type="EMBL" id="BTSY01000004">
    <property type="protein sequence ID" value="GMT22291.1"/>
    <property type="molecule type" value="Genomic_DNA"/>
</dbReference>
<sequence length="87" mass="10019">YSMLYLHKTQMSATTQKMHMRFVHQLCMQASVPFLVLVCPLFSLILLVLFEVPLKNNLPGYLLLAMLMVHGPLTSFSTIALYDPYRK</sequence>
<keyword evidence="1" id="KW-1133">Transmembrane helix</keyword>
<gene>
    <name evidence="2" type="ORF">PFISCL1PPCAC_13588</name>
</gene>